<sequence length="616" mass="68534">MSDRPIFGAQFNLDGTTFRVWTLGKNSVDVILDGRDVHAMNDDGAGYFSLLMPDVAVGTRYQFSIDRGPWLPDIASRWQPDGSDGASVVVDDAFDWTDADWRGLTRRDQIFYEVHIGTFTQEGTWRTAIERLAALKALGVTALQIMPIAAFKGNFGWGYDTTLPYAPYAPYGSPNDVRAFVDAAHGLGLGVILDVVYNHVGVGDYFGHYSDHYFTHSHDNEWGTAFNYDDEGSHAVRDFIVGCTVYWIEKFHFDGLRIDAVQAMFDDSAEHIVAELTRAVRAAAAPRSAYVMVENQPQQRLMIESQRTGGCGVDAMMNDDFHHAAHVAITGHNDFYYRDYLGTPQELASSAKYGFLYQGQRSDMREAVYGTYNLATPAEHFVHFLENHDQVANSARGFRLAALASPARVRAITALLLLGPQTPCLFQGQEFAASNPFLYFHHLEGDEAAVAAKGHRQSLTNFPSVSDPIMQEKLPNPAARATFERSKLDWTEAERNIGMFGLHRDLIALRKREAAFFQHSGRRIDSAVIGDAALVVRYIMPDPSQERLLLLNLGRDLNIGVLAEPLLAPPDGLQWRVNWSSEHPDYDGAGRRQIDPAKFWVLPGDCALVFCGDAPS</sequence>
<keyword evidence="7 13" id="KW-0378">Hydrolase</keyword>
<dbReference type="EC" id="3.2.1.141" evidence="4 13"/>
<keyword evidence="6" id="KW-0963">Cytoplasm</keyword>
<dbReference type="RefSeq" id="WP_282211406.1">
    <property type="nucleotide sequence ID" value="NZ_CP118247.1"/>
</dbReference>
<dbReference type="InterPro" id="IPR014756">
    <property type="entry name" value="Ig_E-set"/>
</dbReference>
<comment type="subcellular location">
    <subcellularLocation>
        <location evidence="1">Cytoplasm</location>
    </subcellularLocation>
</comment>
<dbReference type="CDD" id="cd02853">
    <property type="entry name" value="E_set_MTHase_like_N"/>
    <property type="match status" value="1"/>
</dbReference>
<evidence type="ECO:0000256" key="3">
    <source>
        <dbReference type="ARBA" id="ARBA00008061"/>
    </source>
</evidence>
<keyword evidence="8" id="KW-0119">Carbohydrate metabolism</keyword>
<gene>
    <name evidence="15" type="ORF">PSQ90_16915</name>
</gene>
<dbReference type="Gene3D" id="1.10.10.760">
    <property type="entry name" value="E-set domains of sugar-utilizing enzymes"/>
    <property type="match status" value="1"/>
</dbReference>
<evidence type="ECO:0000256" key="4">
    <source>
        <dbReference type="ARBA" id="ARBA00012268"/>
    </source>
</evidence>
<evidence type="ECO:0000256" key="1">
    <source>
        <dbReference type="ARBA" id="ARBA00004496"/>
    </source>
</evidence>
<dbReference type="PANTHER" id="PTHR43651">
    <property type="entry name" value="1,4-ALPHA-GLUCAN-BRANCHING ENZYME"/>
    <property type="match status" value="1"/>
</dbReference>
<accession>A0ABY7YWX4</accession>
<evidence type="ECO:0000313" key="16">
    <source>
        <dbReference type="Proteomes" id="UP001222118"/>
    </source>
</evidence>
<evidence type="ECO:0000256" key="9">
    <source>
        <dbReference type="ARBA" id="ARBA00023295"/>
    </source>
</evidence>
<dbReference type="SUPFAM" id="SSF81296">
    <property type="entry name" value="E set domains"/>
    <property type="match status" value="1"/>
</dbReference>
<evidence type="ECO:0000256" key="12">
    <source>
        <dbReference type="ARBA" id="ARBA00034013"/>
    </source>
</evidence>
<dbReference type="GO" id="GO:0016787">
    <property type="term" value="F:hydrolase activity"/>
    <property type="evidence" value="ECO:0007669"/>
    <property type="project" value="UniProtKB-KW"/>
</dbReference>
<evidence type="ECO:0000256" key="11">
    <source>
        <dbReference type="ARBA" id="ARBA00033284"/>
    </source>
</evidence>
<evidence type="ECO:0000256" key="5">
    <source>
        <dbReference type="ARBA" id="ARBA00015938"/>
    </source>
</evidence>
<evidence type="ECO:0000256" key="2">
    <source>
        <dbReference type="ARBA" id="ARBA00005199"/>
    </source>
</evidence>
<comment type="pathway">
    <text evidence="2 13">Glycan biosynthesis; trehalose biosynthesis.</text>
</comment>
<dbReference type="InterPro" id="IPR013783">
    <property type="entry name" value="Ig-like_fold"/>
</dbReference>
<dbReference type="InterPro" id="IPR022567">
    <property type="entry name" value="DUF3459"/>
</dbReference>
<comment type="catalytic activity">
    <reaction evidence="12 13">
        <text>hydrolysis of (1-&gt;4)-alpha-D-glucosidic linkage in 4-alpha-D-[(1-&gt;4)-alpha-D-glucanosyl]n trehalose to yield trehalose and (1-&gt;4)-alpha-D-glucan.</text>
        <dbReference type="EC" id="3.2.1.141"/>
    </reaction>
</comment>
<dbReference type="Gene3D" id="2.60.40.10">
    <property type="entry name" value="Immunoglobulins"/>
    <property type="match status" value="1"/>
</dbReference>
<dbReference type="InterPro" id="IPR012768">
    <property type="entry name" value="Trehalose_TreZ"/>
</dbReference>
<proteinExistence type="inferred from homology"/>
<evidence type="ECO:0000256" key="6">
    <source>
        <dbReference type="ARBA" id="ARBA00022490"/>
    </source>
</evidence>
<reference evidence="15 16" key="1">
    <citation type="submission" date="2023-02" db="EMBL/GenBank/DDBJ databases">
        <title>Devosia chondri sp. nov., isolated from the phycosphere of marine algae.</title>
        <authorList>
            <person name="Kim J.M."/>
            <person name="Lee J.K."/>
            <person name="Choi B.J."/>
            <person name="Bayburt H."/>
            <person name="Jeon C.O."/>
        </authorList>
    </citation>
    <scope>NUCLEOTIDE SEQUENCE [LARGE SCALE GENOMIC DNA]</scope>
    <source>
        <strain evidence="15 16">G2-5</strain>
    </source>
</reference>
<dbReference type="SMART" id="SM00642">
    <property type="entry name" value="Aamy"/>
    <property type="match status" value="1"/>
</dbReference>
<evidence type="ECO:0000256" key="13">
    <source>
        <dbReference type="PIRNR" id="PIRNR006337"/>
    </source>
</evidence>
<evidence type="ECO:0000256" key="7">
    <source>
        <dbReference type="ARBA" id="ARBA00022801"/>
    </source>
</evidence>
<dbReference type="Proteomes" id="UP001222118">
    <property type="component" value="Chromosome"/>
</dbReference>
<evidence type="ECO:0000313" key="15">
    <source>
        <dbReference type="EMBL" id="WDR05888.1"/>
    </source>
</evidence>
<feature type="domain" description="Glycosyl hydrolase family 13 catalytic" evidence="14">
    <location>
        <begin position="113"/>
        <end position="463"/>
    </location>
</feature>
<protein>
    <recommendedName>
        <fullName evidence="5 13">Malto-oligosyltrehalose trehalohydrolase</fullName>
        <shortName evidence="13">MTHase</shortName>
        <ecNumber evidence="4 13">3.2.1.141</ecNumber>
    </recommendedName>
    <alternativeName>
        <fullName evidence="11 13">4-alpha-D-((1-&gt;4)-alpha-D-glucano)trehalose trehalohydrolase</fullName>
    </alternativeName>
    <alternativeName>
        <fullName evidence="10 13">Maltooligosyl trehalose trehalohydrolase</fullName>
    </alternativeName>
</protein>
<dbReference type="InterPro" id="IPR044901">
    <property type="entry name" value="Trehalose_TreZ_E-set_sf"/>
</dbReference>
<organism evidence="15 16">
    <name type="scientific">Devosia rhodophyticola</name>
    <dbReference type="NCBI Taxonomy" id="3026423"/>
    <lineage>
        <taxon>Bacteria</taxon>
        <taxon>Pseudomonadati</taxon>
        <taxon>Pseudomonadota</taxon>
        <taxon>Alphaproteobacteria</taxon>
        <taxon>Hyphomicrobiales</taxon>
        <taxon>Devosiaceae</taxon>
        <taxon>Devosia</taxon>
    </lineage>
</organism>
<dbReference type="Gene3D" id="3.20.20.80">
    <property type="entry name" value="Glycosidases"/>
    <property type="match status" value="1"/>
</dbReference>
<evidence type="ECO:0000259" key="14">
    <source>
        <dbReference type="SMART" id="SM00642"/>
    </source>
</evidence>
<evidence type="ECO:0000256" key="8">
    <source>
        <dbReference type="ARBA" id="ARBA00023277"/>
    </source>
</evidence>
<dbReference type="EMBL" id="CP118247">
    <property type="protein sequence ID" value="WDR05888.1"/>
    <property type="molecule type" value="Genomic_DNA"/>
</dbReference>
<dbReference type="InterPro" id="IPR006047">
    <property type="entry name" value="GH13_cat_dom"/>
</dbReference>
<dbReference type="PIRSF" id="PIRSF006337">
    <property type="entry name" value="Trehalose_TreZ"/>
    <property type="match status" value="1"/>
</dbReference>
<keyword evidence="16" id="KW-1185">Reference proteome</keyword>
<dbReference type="SUPFAM" id="SSF51445">
    <property type="entry name" value="(Trans)glycosidases"/>
    <property type="match status" value="1"/>
</dbReference>
<keyword evidence="9 13" id="KW-0326">Glycosidase</keyword>
<dbReference type="PANTHER" id="PTHR43651:SF11">
    <property type="entry name" value="MALTO-OLIGOSYLTREHALOSE TREHALOHYDROLASE"/>
    <property type="match status" value="1"/>
</dbReference>
<name>A0ABY7YWX4_9HYPH</name>
<dbReference type="InterPro" id="IPR017853">
    <property type="entry name" value="GH"/>
</dbReference>
<dbReference type="Pfam" id="PF11941">
    <property type="entry name" value="DUF3459"/>
    <property type="match status" value="1"/>
</dbReference>
<dbReference type="CDD" id="cd11325">
    <property type="entry name" value="AmyAc_GTHase"/>
    <property type="match status" value="1"/>
</dbReference>
<evidence type="ECO:0000256" key="10">
    <source>
        <dbReference type="ARBA" id="ARBA00032057"/>
    </source>
</evidence>
<dbReference type="Pfam" id="PF00128">
    <property type="entry name" value="Alpha-amylase"/>
    <property type="match status" value="1"/>
</dbReference>
<comment type="similarity">
    <text evidence="3 13">Belongs to the glycosyl hydrolase 13 family.</text>
</comment>